<dbReference type="Proteomes" id="UP001139534">
    <property type="component" value="Unassembled WGS sequence"/>
</dbReference>
<feature type="region of interest" description="Disordered" evidence="8">
    <location>
        <begin position="496"/>
        <end position="515"/>
    </location>
</feature>
<evidence type="ECO:0000256" key="2">
    <source>
        <dbReference type="ARBA" id="ARBA00008537"/>
    </source>
</evidence>
<feature type="transmembrane region" description="Helical" evidence="9">
    <location>
        <begin position="308"/>
        <end position="329"/>
    </location>
</feature>
<comment type="similarity">
    <text evidence="2">Belongs to the major facilitator superfamily. EmrB family.</text>
</comment>
<feature type="transmembrane region" description="Helical" evidence="9">
    <location>
        <begin position="235"/>
        <end position="254"/>
    </location>
</feature>
<keyword evidence="12" id="KW-1185">Reference proteome</keyword>
<evidence type="ECO:0000256" key="4">
    <source>
        <dbReference type="ARBA" id="ARBA00022475"/>
    </source>
</evidence>
<evidence type="ECO:0000256" key="1">
    <source>
        <dbReference type="ARBA" id="ARBA00004651"/>
    </source>
</evidence>
<feature type="transmembrane region" description="Helical" evidence="9">
    <location>
        <begin position="408"/>
        <end position="427"/>
    </location>
</feature>
<dbReference type="InterPro" id="IPR004638">
    <property type="entry name" value="EmrB-like"/>
</dbReference>
<organism evidence="11 12">
    <name type="scientific">Paenibacillus mellifer</name>
    <dbReference type="NCBI Taxonomy" id="2937794"/>
    <lineage>
        <taxon>Bacteria</taxon>
        <taxon>Bacillati</taxon>
        <taxon>Bacillota</taxon>
        <taxon>Bacilli</taxon>
        <taxon>Bacillales</taxon>
        <taxon>Paenibacillaceae</taxon>
        <taxon>Paenibacillus</taxon>
    </lineage>
</organism>
<dbReference type="InterPro" id="IPR022324">
    <property type="entry name" value="Bacilysin_exporter_BacE_put"/>
</dbReference>
<dbReference type="NCBIfam" id="TIGR00711">
    <property type="entry name" value="efflux_EmrB"/>
    <property type="match status" value="1"/>
</dbReference>
<evidence type="ECO:0000256" key="8">
    <source>
        <dbReference type="SAM" id="MobiDB-lite"/>
    </source>
</evidence>
<feature type="transmembrane region" description="Helical" evidence="9">
    <location>
        <begin position="110"/>
        <end position="131"/>
    </location>
</feature>
<feature type="transmembrane region" description="Helical" evidence="9">
    <location>
        <begin position="364"/>
        <end position="387"/>
    </location>
</feature>
<feature type="compositionally biased region" description="Polar residues" evidence="8">
    <location>
        <begin position="506"/>
        <end position="515"/>
    </location>
</feature>
<dbReference type="GO" id="GO:0005886">
    <property type="term" value="C:plasma membrane"/>
    <property type="evidence" value="ECO:0007669"/>
    <property type="project" value="UniProtKB-SubCell"/>
</dbReference>
<dbReference type="AlphaFoldDB" id="A0A9X2BR84"/>
<feature type="transmembrane region" description="Helical" evidence="9">
    <location>
        <begin position="16"/>
        <end position="37"/>
    </location>
</feature>
<comment type="caution">
    <text evidence="11">The sequence shown here is derived from an EMBL/GenBank/DDBJ whole genome shotgun (WGS) entry which is preliminary data.</text>
</comment>
<evidence type="ECO:0000313" key="11">
    <source>
        <dbReference type="EMBL" id="MCK8489093.1"/>
    </source>
</evidence>
<gene>
    <name evidence="11" type="ORF">M0651_18130</name>
</gene>
<keyword evidence="6 9" id="KW-1133">Transmembrane helix</keyword>
<sequence length="515" mass="54995">MEQTLPSHANFKLKSILVPLLAIIAGVFMVVLDNTAMNVALSTLATDFGTDLKTLQWVVTGYMLAQASVIPLSGWLSDRFGAKTVFLSAVVLFTVGSLLCATPNRAEWLIVFRVIQGLGGGCVLPVAMAYVYKLSPASKVGVVMGIMGIPVLFAPAIGPVLSGWLVEYHTWRLIFLINIPVGILCLAIGIFKLPKVERNPVAGIDKWGMILGPLAFASLSYGVSQGAESWSANKTIIGLVIGGVALIAFVIAELRTHTPLLELRIFRSVDFSAGIFVQWVGQFGLYGALFLLPQFLQQARGFGAFDTGLTLLPQAIASGLIMPIAGILFDRIGVRWLVVLGLSLVSGALFQYSHVDLTTESHQLIIPLIMCGAGMGMMTMPMNNHLLNKAPKPLINRVTSLTNSMQQVINSLAISTLVTLLTSRATFRGNEMKAAAAQAAQSAGDLTQAAAGSAEAMHQAAATALAKGFDDTFFIMMFVAMGGAVLGLLLRRNRPAKEKPQEAVQPMTSAESIRH</sequence>
<dbReference type="Gene3D" id="1.20.1720.10">
    <property type="entry name" value="Multidrug resistance protein D"/>
    <property type="match status" value="1"/>
</dbReference>
<feature type="transmembrane region" description="Helical" evidence="9">
    <location>
        <begin position="84"/>
        <end position="104"/>
    </location>
</feature>
<evidence type="ECO:0000259" key="10">
    <source>
        <dbReference type="PROSITE" id="PS50850"/>
    </source>
</evidence>
<dbReference type="PANTHER" id="PTHR42718">
    <property type="entry name" value="MAJOR FACILITATOR SUPERFAMILY MULTIDRUG TRANSPORTER MFSC"/>
    <property type="match status" value="1"/>
</dbReference>
<feature type="transmembrane region" description="Helical" evidence="9">
    <location>
        <begin position="143"/>
        <end position="165"/>
    </location>
</feature>
<dbReference type="GO" id="GO:0022857">
    <property type="term" value="F:transmembrane transporter activity"/>
    <property type="evidence" value="ECO:0007669"/>
    <property type="project" value="InterPro"/>
</dbReference>
<dbReference type="InterPro" id="IPR020846">
    <property type="entry name" value="MFS_dom"/>
</dbReference>
<feature type="transmembrane region" description="Helical" evidence="9">
    <location>
        <begin position="336"/>
        <end position="352"/>
    </location>
</feature>
<reference evidence="11" key="1">
    <citation type="submission" date="2022-04" db="EMBL/GenBank/DDBJ databases">
        <authorList>
            <person name="Seo M.-J."/>
        </authorList>
    </citation>
    <scope>NUCLEOTIDE SEQUENCE</scope>
    <source>
        <strain evidence="11">MBLB2552</strain>
    </source>
</reference>
<dbReference type="PROSITE" id="PS50850">
    <property type="entry name" value="MFS"/>
    <property type="match status" value="1"/>
</dbReference>
<keyword evidence="4" id="KW-1003">Cell membrane</keyword>
<feature type="transmembrane region" description="Helical" evidence="9">
    <location>
        <begin position="275"/>
        <end position="296"/>
    </location>
</feature>
<evidence type="ECO:0000256" key="6">
    <source>
        <dbReference type="ARBA" id="ARBA00022989"/>
    </source>
</evidence>
<dbReference type="RefSeq" id="WP_248553138.1">
    <property type="nucleotide sequence ID" value="NZ_JALPRK010000020.1"/>
</dbReference>
<name>A0A9X2BR84_9BACL</name>
<evidence type="ECO:0000256" key="3">
    <source>
        <dbReference type="ARBA" id="ARBA00022448"/>
    </source>
</evidence>
<dbReference type="EMBL" id="JALPRK010000020">
    <property type="protein sequence ID" value="MCK8489093.1"/>
    <property type="molecule type" value="Genomic_DNA"/>
</dbReference>
<dbReference type="PANTHER" id="PTHR42718:SF9">
    <property type="entry name" value="MAJOR FACILITATOR SUPERFAMILY MULTIDRUG TRANSPORTER MFSC"/>
    <property type="match status" value="1"/>
</dbReference>
<evidence type="ECO:0000313" key="12">
    <source>
        <dbReference type="Proteomes" id="UP001139534"/>
    </source>
</evidence>
<dbReference type="CDD" id="cd17503">
    <property type="entry name" value="MFS_LmrB_MDR_like"/>
    <property type="match status" value="1"/>
</dbReference>
<dbReference type="Pfam" id="PF07690">
    <property type="entry name" value="MFS_1"/>
    <property type="match status" value="1"/>
</dbReference>
<proteinExistence type="inferred from homology"/>
<dbReference type="InterPro" id="IPR036259">
    <property type="entry name" value="MFS_trans_sf"/>
</dbReference>
<dbReference type="SUPFAM" id="SSF103473">
    <property type="entry name" value="MFS general substrate transporter"/>
    <property type="match status" value="1"/>
</dbReference>
<feature type="domain" description="Major facilitator superfamily (MFS) profile" evidence="10">
    <location>
        <begin position="19"/>
        <end position="495"/>
    </location>
</feature>
<dbReference type="InterPro" id="IPR011701">
    <property type="entry name" value="MFS"/>
</dbReference>
<evidence type="ECO:0000256" key="9">
    <source>
        <dbReference type="SAM" id="Phobius"/>
    </source>
</evidence>
<dbReference type="PRINTS" id="PR01988">
    <property type="entry name" value="EXPORTERBACE"/>
</dbReference>
<keyword evidence="3" id="KW-0813">Transport</keyword>
<accession>A0A9X2BR84</accession>
<feature type="transmembrane region" description="Helical" evidence="9">
    <location>
        <begin position="473"/>
        <end position="490"/>
    </location>
</feature>
<evidence type="ECO:0000256" key="7">
    <source>
        <dbReference type="ARBA" id="ARBA00023136"/>
    </source>
</evidence>
<keyword evidence="7 9" id="KW-0472">Membrane</keyword>
<feature type="transmembrane region" description="Helical" evidence="9">
    <location>
        <begin position="171"/>
        <end position="191"/>
    </location>
</feature>
<protein>
    <submittedName>
        <fullName evidence="11">DHA2 family efflux MFS transporter permease subunit</fullName>
    </submittedName>
</protein>
<keyword evidence="5 9" id="KW-0812">Transmembrane</keyword>
<dbReference type="Gene3D" id="1.20.1250.20">
    <property type="entry name" value="MFS general substrate transporter like domains"/>
    <property type="match status" value="1"/>
</dbReference>
<comment type="subcellular location">
    <subcellularLocation>
        <location evidence="1">Cell membrane</location>
        <topology evidence="1">Multi-pass membrane protein</topology>
    </subcellularLocation>
</comment>
<evidence type="ECO:0000256" key="5">
    <source>
        <dbReference type="ARBA" id="ARBA00022692"/>
    </source>
</evidence>